<dbReference type="Proteomes" id="UP000538292">
    <property type="component" value="Unassembled WGS sequence"/>
</dbReference>
<gene>
    <name evidence="2" type="ORF">H2C83_12035</name>
</gene>
<sequence length="279" mass="31371">MRKKCFSFELGKENRIIRGDIHLSGSDRPAPVILICHGFKGFKNWGFFPVLAEKLAEAGFIAISFNFSMNGVGDDLQNFTELEKFSRNTFSREQEDISFLVEKIKQGNLPFAEAMDHERIGIMGHSRGGGNSLIYALDHPENINAVTIWNSIHRVDFFAPELISEIEKKGVGYITNARTGQLLPISREVLEDIKQNDKRFAILNRVSDLQSPLFIVQGGEDIPGLMEGAKKINDRAPKSLLHIIPSANHTMKAVHPLKEMTPELEEAIQETAAFFKKHL</sequence>
<keyword evidence="2" id="KW-0378">Hydrolase</keyword>
<proteinExistence type="predicted"/>
<feature type="domain" description="AB hydrolase-1" evidence="1">
    <location>
        <begin position="31"/>
        <end position="152"/>
    </location>
</feature>
<dbReference type="InterPro" id="IPR000073">
    <property type="entry name" value="AB_hydrolase_1"/>
</dbReference>
<dbReference type="RefSeq" id="WP_181741165.1">
    <property type="nucleotide sequence ID" value="NZ_JACEOL010000038.1"/>
</dbReference>
<name>A0A7W1XTJ7_9BACL</name>
<evidence type="ECO:0000313" key="2">
    <source>
        <dbReference type="EMBL" id="MBA4603033.1"/>
    </source>
</evidence>
<accession>A0A7W1XTJ7</accession>
<comment type="caution">
    <text evidence="2">The sequence shown here is derived from an EMBL/GenBank/DDBJ whole genome shotgun (WGS) entry which is preliminary data.</text>
</comment>
<evidence type="ECO:0000259" key="1">
    <source>
        <dbReference type="Pfam" id="PF00561"/>
    </source>
</evidence>
<reference evidence="2 3" key="1">
    <citation type="submission" date="2020-07" db="EMBL/GenBank/DDBJ databases">
        <title>Thermoactinomyces phylogeny.</title>
        <authorList>
            <person name="Dunlap C."/>
        </authorList>
    </citation>
    <scope>NUCLEOTIDE SEQUENCE [LARGE SCALE GENOMIC DNA]</scope>
    <source>
        <strain evidence="2 3">AMNI-1</strain>
    </source>
</reference>
<dbReference type="SUPFAM" id="SSF53474">
    <property type="entry name" value="alpha/beta-Hydrolases"/>
    <property type="match status" value="1"/>
</dbReference>
<keyword evidence="3" id="KW-1185">Reference proteome</keyword>
<protein>
    <submittedName>
        <fullName evidence="2">Alpha/beta fold hydrolase</fullName>
    </submittedName>
</protein>
<evidence type="ECO:0000313" key="3">
    <source>
        <dbReference type="Proteomes" id="UP000538292"/>
    </source>
</evidence>
<dbReference type="AlphaFoldDB" id="A0A7W1XTJ7"/>
<dbReference type="InterPro" id="IPR029058">
    <property type="entry name" value="AB_hydrolase_fold"/>
</dbReference>
<dbReference type="EMBL" id="JACEOL010000038">
    <property type="protein sequence ID" value="MBA4603033.1"/>
    <property type="molecule type" value="Genomic_DNA"/>
</dbReference>
<dbReference type="Pfam" id="PF00561">
    <property type="entry name" value="Abhydrolase_1"/>
    <property type="match status" value="1"/>
</dbReference>
<dbReference type="GO" id="GO:0016787">
    <property type="term" value="F:hydrolase activity"/>
    <property type="evidence" value="ECO:0007669"/>
    <property type="project" value="UniProtKB-KW"/>
</dbReference>
<dbReference type="Gene3D" id="3.40.50.1820">
    <property type="entry name" value="alpha/beta hydrolase"/>
    <property type="match status" value="1"/>
</dbReference>
<organism evidence="2 3">
    <name type="scientific">Thermoactinomyces mirandus</name>
    <dbReference type="NCBI Taxonomy" id="2756294"/>
    <lineage>
        <taxon>Bacteria</taxon>
        <taxon>Bacillati</taxon>
        <taxon>Bacillota</taxon>
        <taxon>Bacilli</taxon>
        <taxon>Bacillales</taxon>
        <taxon>Thermoactinomycetaceae</taxon>
        <taxon>Thermoactinomyces</taxon>
    </lineage>
</organism>